<dbReference type="SUPFAM" id="SSF52151">
    <property type="entry name" value="FabD/lysophospholipase-like"/>
    <property type="match status" value="1"/>
</dbReference>
<dbReference type="InterPro" id="IPR050301">
    <property type="entry name" value="NTE"/>
</dbReference>
<evidence type="ECO:0000256" key="3">
    <source>
        <dbReference type="ARBA" id="ARBA00023098"/>
    </source>
</evidence>
<accession>A0A831RLD8</accession>
<sequence>MTDNGRASSPDSRADPRIGIALGSGAARGWSHIGVLRALEAMGIYPGIVAGSSIGALVGAAYAGGQLDRFQKWVESLGWRDILAYLDLSPLGGGFIQGERILAFATSHVGDVDIASLPLSFGAVATELSSGREVWLREGSLLDSIRASVALPGLFAPSRLGDRWLVDGGLVDPVPVSLCRAMGAEVVIAVNLNGDIVGKHLQNHARQRLGRRREAGADTDLWSRISRQLSKSFGERNARLLSELLGEERGAPGLFDVLATSINIMQDRITRSRMAGDPPEILLTPRLSWLGLMEFDEAGVAIEEGRASVERMRPLLEHTFDGF</sequence>
<evidence type="ECO:0000256" key="4">
    <source>
        <dbReference type="PROSITE-ProRule" id="PRU01161"/>
    </source>
</evidence>
<dbReference type="PANTHER" id="PTHR14226">
    <property type="entry name" value="NEUROPATHY TARGET ESTERASE/SWISS CHEESE D.MELANOGASTER"/>
    <property type="match status" value="1"/>
</dbReference>
<evidence type="ECO:0000259" key="5">
    <source>
        <dbReference type="PROSITE" id="PS51635"/>
    </source>
</evidence>
<feature type="domain" description="PNPLA" evidence="5">
    <location>
        <begin position="20"/>
        <end position="180"/>
    </location>
</feature>
<feature type="short sequence motif" description="GXSXG" evidence="4">
    <location>
        <begin position="51"/>
        <end position="55"/>
    </location>
</feature>
<dbReference type="InterPro" id="IPR002641">
    <property type="entry name" value="PNPLA_dom"/>
</dbReference>
<keyword evidence="3 4" id="KW-0443">Lipid metabolism</keyword>
<comment type="caution">
    <text evidence="6">The sequence shown here is derived from an EMBL/GenBank/DDBJ whole genome shotgun (WGS) entry which is preliminary data.</text>
</comment>
<dbReference type="InterPro" id="IPR016035">
    <property type="entry name" value="Acyl_Trfase/lysoPLipase"/>
</dbReference>
<feature type="active site" description="Proton acceptor" evidence="4">
    <location>
        <position position="167"/>
    </location>
</feature>
<dbReference type="Pfam" id="PF01734">
    <property type="entry name" value="Patatin"/>
    <property type="match status" value="1"/>
</dbReference>
<dbReference type="PROSITE" id="PS51635">
    <property type="entry name" value="PNPLA"/>
    <property type="match status" value="1"/>
</dbReference>
<dbReference type="EMBL" id="DRKP01000115">
    <property type="protein sequence ID" value="HEB96760.1"/>
    <property type="molecule type" value="Genomic_DNA"/>
</dbReference>
<feature type="active site" description="Nucleophile" evidence="4">
    <location>
        <position position="53"/>
    </location>
</feature>
<dbReference type="PANTHER" id="PTHR14226:SF76">
    <property type="entry name" value="NTE FAMILY PROTEIN RSSA"/>
    <property type="match status" value="1"/>
</dbReference>
<reference evidence="6" key="1">
    <citation type="journal article" date="2020" name="mSystems">
        <title>Genome- and Community-Level Interaction Insights into Carbon Utilization and Element Cycling Functions of Hydrothermarchaeota in Hydrothermal Sediment.</title>
        <authorList>
            <person name="Zhou Z."/>
            <person name="Liu Y."/>
            <person name="Xu W."/>
            <person name="Pan J."/>
            <person name="Luo Z.H."/>
            <person name="Li M."/>
        </authorList>
    </citation>
    <scope>NUCLEOTIDE SEQUENCE [LARGE SCALE GENOMIC DNA]</scope>
    <source>
        <strain evidence="6">HyVt-443</strain>
    </source>
</reference>
<protein>
    <submittedName>
        <fullName evidence="6">Patatin</fullName>
    </submittedName>
</protein>
<gene>
    <name evidence="6" type="ORF">ENI96_10070</name>
</gene>
<evidence type="ECO:0000256" key="2">
    <source>
        <dbReference type="ARBA" id="ARBA00022963"/>
    </source>
</evidence>
<dbReference type="GO" id="GO:0016042">
    <property type="term" value="P:lipid catabolic process"/>
    <property type="evidence" value="ECO:0007669"/>
    <property type="project" value="UniProtKB-UniRule"/>
</dbReference>
<proteinExistence type="predicted"/>
<keyword evidence="2 4" id="KW-0442">Lipid degradation</keyword>
<dbReference type="Gene3D" id="3.40.1090.10">
    <property type="entry name" value="Cytosolic phospholipase A2 catalytic domain"/>
    <property type="match status" value="2"/>
</dbReference>
<dbReference type="AlphaFoldDB" id="A0A831RLD8"/>
<comment type="caution">
    <text evidence="4">Lacks conserved residue(s) required for the propagation of feature annotation.</text>
</comment>
<evidence type="ECO:0000256" key="1">
    <source>
        <dbReference type="ARBA" id="ARBA00022801"/>
    </source>
</evidence>
<evidence type="ECO:0000313" key="6">
    <source>
        <dbReference type="EMBL" id="HEB96760.1"/>
    </source>
</evidence>
<organism evidence="6">
    <name type="scientific">Sedimenticola thiotaurini</name>
    <dbReference type="NCBI Taxonomy" id="1543721"/>
    <lineage>
        <taxon>Bacteria</taxon>
        <taxon>Pseudomonadati</taxon>
        <taxon>Pseudomonadota</taxon>
        <taxon>Gammaproteobacteria</taxon>
        <taxon>Chromatiales</taxon>
        <taxon>Sedimenticolaceae</taxon>
        <taxon>Sedimenticola</taxon>
    </lineage>
</organism>
<dbReference type="Proteomes" id="UP000886251">
    <property type="component" value="Unassembled WGS sequence"/>
</dbReference>
<feature type="short sequence motif" description="DGA/G" evidence="4">
    <location>
        <begin position="167"/>
        <end position="169"/>
    </location>
</feature>
<name>A0A831RLD8_9GAMM</name>
<dbReference type="GO" id="GO:0016787">
    <property type="term" value="F:hydrolase activity"/>
    <property type="evidence" value="ECO:0007669"/>
    <property type="project" value="UniProtKB-UniRule"/>
</dbReference>
<keyword evidence="1 4" id="KW-0378">Hydrolase</keyword>